<reference evidence="2 3" key="1">
    <citation type="submission" date="2018-11" db="EMBL/GenBank/DDBJ databases">
        <authorList>
            <consortium name="Pathogen Informatics"/>
        </authorList>
    </citation>
    <scope>NUCLEOTIDE SEQUENCE [LARGE SCALE GENOMIC DNA]</scope>
</reference>
<protein>
    <submittedName>
        <fullName evidence="2 4">Uncharacterized protein</fullName>
    </submittedName>
</protein>
<evidence type="ECO:0000313" key="2">
    <source>
        <dbReference type="EMBL" id="VDO65319.1"/>
    </source>
</evidence>
<evidence type="ECO:0000256" key="1">
    <source>
        <dbReference type="SAM" id="MobiDB-lite"/>
    </source>
</evidence>
<feature type="region of interest" description="Disordered" evidence="1">
    <location>
        <begin position="37"/>
        <end position="76"/>
    </location>
</feature>
<organism evidence="3 4">
    <name type="scientific">Heligmosomoides polygyrus</name>
    <name type="common">Parasitic roundworm</name>
    <dbReference type="NCBI Taxonomy" id="6339"/>
    <lineage>
        <taxon>Eukaryota</taxon>
        <taxon>Metazoa</taxon>
        <taxon>Ecdysozoa</taxon>
        <taxon>Nematoda</taxon>
        <taxon>Chromadorea</taxon>
        <taxon>Rhabditida</taxon>
        <taxon>Rhabditina</taxon>
        <taxon>Rhabditomorpha</taxon>
        <taxon>Strongyloidea</taxon>
        <taxon>Heligmosomidae</taxon>
        <taxon>Heligmosomoides</taxon>
    </lineage>
</organism>
<dbReference type="EMBL" id="UZAH01025512">
    <property type="protein sequence ID" value="VDO65319.1"/>
    <property type="molecule type" value="Genomic_DNA"/>
</dbReference>
<dbReference type="AlphaFoldDB" id="A0A183FG85"/>
<name>A0A183FG85_HELPZ</name>
<accession>A0A183FG85</accession>
<proteinExistence type="predicted"/>
<sequence length="76" mass="8379">MAAEAAALCGADTHPLAAGAIEFRTISGGLIRRRRRRVQLQQEQQQLDDDTTQSMPPPPIQHTQLAIEREPHAGRV</sequence>
<accession>A0A3P7XHZ9</accession>
<reference evidence="4" key="2">
    <citation type="submission" date="2019-09" db="UniProtKB">
        <authorList>
            <consortium name="WormBaseParasite"/>
        </authorList>
    </citation>
    <scope>IDENTIFICATION</scope>
</reference>
<dbReference type="WBParaSite" id="HPBE_0000563701-mRNA-1">
    <property type="protein sequence ID" value="HPBE_0000563701-mRNA-1"/>
    <property type="gene ID" value="HPBE_0000563701"/>
</dbReference>
<gene>
    <name evidence="2" type="ORF">HPBE_LOCUS5638</name>
</gene>
<dbReference type="Proteomes" id="UP000050761">
    <property type="component" value="Unassembled WGS sequence"/>
</dbReference>
<evidence type="ECO:0000313" key="4">
    <source>
        <dbReference type="WBParaSite" id="HPBE_0000563701-mRNA-1"/>
    </source>
</evidence>
<keyword evidence="3" id="KW-1185">Reference proteome</keyword>
<feature type="compositionally biased region" description="Basic and acidic residues" evidence="1">
    <location>
        <begin position="67"/>
        <end position="76"/>
    </location>
</feature>
<evidence type="ECO:0000313" key="3">
    <source>
        <dbReference type="Proteomes" id="UP000050761"/>
    </source>
</evidence>